<dbReference type="Pfam" id="PF13032">
    <property type="entry name" value="RNaseH_pPIWI_RE"/>
    <property type="match status" value="1"/>
</dbReference>
<evidence type="ECO:0000259" key="1">
    <source>
        <dbReference type="Pfam" id="PF13032"/>
    </source>
</evidence>
<dbReference type="RefSeq" id="WP_413273681.1">
    <property type="nucleotide sequence ID" value="NZ_JBHFNQ010000206.1"/>
</dbReference>
<dbReference type="InterPro" id="IPR024996">
    <property type="entry name" value="RNaseH_pPIWI_RE"/>
</dbReference>
<feature type="domain" description="pPIWI-RE module N-terminal" evidence="2">
    <location>
        <begin position="49"/>
        <end position="446"/>
    </location>
</feature>
<feature type="domain" description="pPIWI-RE RNaseH" evidence="1">
    <location>
        <begin position="736"/>
        <end position="1067"/>
    </location>
</feature>
<dbReference type="InterPro" id="IPR040496">
    <property type="entry name" value="MID_pPIWI_RE"/>
</dbReference>
<name>A0ABV4XE93_9CYAN</name>
<accession>A0ABV4XE93</accession>
<keyword evidence="5" id="KW-1185">Reference proteome</keyword>
<dbReference type="Pfam" id="PF13111">
    <property type="entry name" value="pPIWI_RE_X"/>
    <property type="match status" value="1"/>
</dbReference>
<comment type="caution">
    <text evidence="4">The sequence shown here is derived from an EMBL/GenBank/DDBJ whole genome shotgun (WGS) entry which is preliminary data.</text>
</comment>
<dbReference type="EMBL" id="JBHFNQ010000206">
    <property type="protein sequence ID" value="MFB2880677.1"/>
    <property type="molecule type" value="Genomic_DNA"/>
</dbReference>
<dbReference type="Pfam" id="PF18157">
    <property type="entry name" value="MID_pPIWI_RE"/>
    <property type="match status" value="1"/>
</dbReference>
<feature type="domain" description="Prokaryotic pPIWI-RE MID" evidence="3">
    <location>
        <begin position="568"/>
        <end position="715"/>
    </location>
</feature>
<protein>
    <submittedName>
        <fullName evidence="4">RNaseH domain-containing protein</fullName>
    </submittedName>
</protein>
<evidence type="ECO:0000313" key="5">
    <source>
        <dbReference type="Proteomes" id="UP001576774"/>
    </source>
</evidence>
<proteinExistence type="predicted"/>
<gene>
    <name evidence="4" type="ORF">ACE1CC_27840</name>
</gene>
<reference evidence="4 5" key="1">
    <citation type="submission" date="2024-09" db="EMBL/GenBank/DDBJ databases">
        <title>Floridaenema gen nov. (Aerosakkonemataceae, Aerosakkonematales ord. nov., Cyanobacteria) from benthic tropical and subtropical fresh waters, with the description of four new species.</title>
        <authorList>
            <person name="Moretto J.A."/>
            <person name="Berthold D.E."/>
            <person name="Lefler F.W."/>
            <person name="Huang I.-S."/>
            <person name="Laughinghouse H. IV."/>
        </authorList>
    </citation>
    <scope>NUCLEOTIDE SEQUENCE [LARGE SCALE GENOMIC DNA]</scope>
    <source>
        <strain evidence="4 5">BLCC-F46</strain>
    </source>
</reference>
<dbReference type="Proteomes" id="UP001576774">
    <property type="component" value="Unassembled WGS sequence"/>
</dbReference>
<organism evidence="4 5">
    <name type="scientific">Floridaenema aerugineum BLCC-F46</name>
    <dbReference type="NCBI Taxonomy" id="3153654"/>
    <lineage>
        <taxon>Bacteria</taxon>
        <taxon>Bacillati</taxon>
        <taxon>Cyanobacteriota</taxon>
        <taxon>Cyanophyceae</taxon>
        <taxon>Oscillatoriophycideae</taxon>
        <taxon>Aerosakkonematales</taxon>
        <taxon>Aerosakkonemataceae</taxon>
        <taxon>Floridanema</taxon>
        <taxon>Floridanema aerugineum</taxon>
    </lineage>
</organism>
<evidence type="ECO:0000259" key="2">
    <source>
        <dbReference type="Pfam" id="PF13111"/>
    </source>
</evidence>
<sequence>MSNYFDEDCEFNEDSSEVEEEFIEANLASEDLYIPIGQRKILKPVPLVFTIPDNLEPLIVEGYTLAWTKTALDILSTIQKASGSNEKSSVKNLPYASLRGSLEVALKNIARIKSNLGLSKFDLNNNADESEPFAYLTDGSQEEIDKAIYTILDDWMTNVVKPWVNVDKISLEDFDRWEELRERRELLKMSSFKSHILPWKHSEETGTTQARDKYAFPMLADYLARQIAGYEIFKDLGSIKRIISSSGTFTSGVAELITNPINLDNAKGKFSLVVRIEVVTYPSLHQPLVKIDVSKRRWLSQLKSPQFDRYNISGFVFSQKYSDRAFSYKVICQSEQKNSQDKKRIWRWLPDKDFAVLQRELSLPLQPFDGQQIALGQASTEQCQVILTYRNGLQDNLEDENSWEEFGIETGVPEIDKLEAFEAIAKILEPKGIKAFDSYTQVKHRRNEGHKVDDTASREINIFTLLGAYFEMSNTEVCSDFTPKYLNQLMDDELETLLNQNFNIGLKDINRGRKGLEFNEKGKRLLEQTKELKALIHANQTAMRRLYPNERPALWIFYEDVLQKEVKLLQAIVRVLWGNAIKLEVNRLPTNTHGAREFLPGKELKAKERTSERIKAWEHTAKQIADLKQPTFCLILARRFYSDSNDKRTVLLDDKVNKPSTRKALATKARACVQFLEPIKTNQTTNCLKLDEFFHRMQSALKDLLSAHAGRIDDVQEKVNKYLKDTPPEARPKEILAFTIVRKQKGRARGRIENTFLPVAMRLKVDTGKCELCCAYQNKEVNRLEISRWSNFPDALAFIAELSPIKLADNQVTKLDRFMEFVKQIISNAVDEGVNPLVIIDSSNCVQLWSWLADVRMNATKITFERRSGSPLYEPIDKEWDGARLIRIRQDLAPGIIDKKIRQLVKTSLEDTRTKKELKKLTPTIEIPSASSSTGMFKLTASHSTGCVAYLSVGHKTLHQKSRGQSCYHPTQTNTPVKVKKDDGSQEKLYNKAGLQMDKLLERPPFVDRWPTPNPLEIVVTLKQEKDNPDQLATLVESLRYSFGHYSEWTSLPAPLFFERVVRDYISEFAIEDEDSETEQDLEER</sequence>
<evidence type="ECO:0000313" key="4">
    <source>
        <dbReference type="EMBL" id="MFB2880677.1"/>
    </source>
</evidence>
<dbReference type="InterPro" id="IPR025085">
    <property type="entry name" value="pPIWI_RE_X"/>
</dbReference>
<evidence type="ECO:0000259" key="3">
    <source>
        <dbReference type="Pfam" id="PF18157"/>
    </source>
</evidence>